<organism evidence="2 3">
    <name type="scientific">Gemella haemolysans M341</name>
    <dbReference type="NCBI Taxonomy" id="562981"/>
    <lineage>
        <taxon>Bacteria</taxon>
        <taxon>Bacillati</taxon>
        <taxon>Bacillota</taxon>
        <taxon>Bacilli</taxon>
        <taxon>Bacillales</taxon>
        <taxon>Gemellaceae</taxon>
        <taxon>Gemella</taxon>
    </lineage>
</organism>
<dbReference type="AlphaFoldDB" id="A0AA87ANL2"/>
<dbReference type="SUPFAM" id="SSF55729">
    <property type="entry name" value="Acyl-CoA N-acyltransferases (Nat)"/>
    <property type="match status" value="1"/>
</dbReference>
<name>A0AA87ANL2_9BACL</name>
<dbReference type="RefSeq" id="WP_003147430.1">
    <property type="nucleotide sequence ID" value="NZ_GL883584.1"/>
</dbReference>
<dbReference type="Pfam" id="PF00583">
    <property type="entry name" value="Acetyltransf_1"/>
    <property type="match status" value="1"/>
</dbReference>
<comment type="caution">
    <text evidence="2">The sequence shown here is derived from an EMBL/GenBank/DDBJ whole genome shotgun (WGS) entry which is preliminary data.</text>
</comment>
<dbReference type="PROSITE" id="PS51186">
    <property type="entry name" value="GNAT"/>
    <property type="match status" value="1"/>
</dbReference>
<dbReference type="Gene3D" id="3.40.630.30">
    <property type="match status" value="1"/>
</dbReference>
<dbReference type="EMBL" id="ACRO01000022">
    <property type="protein sequence ID" value="EGF87861.1"/>
    <property type="molecule type" value="Genomic_DNA"/>
</dbReference>
<sequence length="170" mass="20077">MLRTTKKDELEVVMKIIEDGREFLKEQGVNQWQHGAPSRDTIINDINEEISYIYDKSGEIVATAMLTIFDADYENFPTFWSENFSYLAIHRLATAKKSRHQGIAREFMQAIYLFAKSQKIKFLRIDTHIDNKIMRKFLSRFGFEEKGIIKLTMKNILDDKERVAYELEVR</sequence>
<proteinExistence type="predicted"/>
<dbReference type="InterPro" id="IPR016181">
    <property type="entry name" value="Acyl_CoA_acyltransferase"/>
</dbReference>
<dbReference type="CDD" id="cd04301">
    <property type="entry name" value="NAT_SF"/>
    <property type="match status" value="1"/>
</dbReference>
<dbReference type="InterPro" id="IPR000182">
    <property type="entry name" value="GNAT_dom"/>
</dbReference>
<evidence type="ECO:0000259" key="1">
    <source>
        <dbReference type="PROSITE" id="PS51186"/>
    </source>
</evidence>
<evidence type="ECO:0000313" key="2">
    <source>
        <dbReference type="EMBL" id="EGF87861.1"/>
    </source>
</evidence>
<feature type="domain" description="N-acetyltransferase" evidence="1">
    <location>
        <begin position="1"/>
        <end position="170"/>
    </location>
</feature>
<reference evidence="2 3" key="1">
    <citation type="submission" date="2011-03" db="EMBL/GenBank/DDBJ databases">
        <title>The Genome Sequence of Gemella haemolysans M341.</title>
        <authorList>
            <consortium name="The Broad Institute Genome Sequencing Platform"/>
            <consortium name="The Broad Institute Genome Sequencing Center for Infectious Disease"/>
            <person name="Earl A."/>
            <person name="Ward D."/>
            <person name="Feldgarden M."/>
            <person name="Gevers D."/>
            <person name="Sibley C.D."/>
            <person name="Field T.R."/>
            <person name="Grinwis M."/>
            <person name="Eshaghurshan C.S."/>
            <person name="Surette M.G."/>
            <person name="Young S.K."/>
            <person name="Zeng Q."/>
            <person name="Gargeya S."/>
            <person name="Fitzgerald M."/>
            <person name="Haas B."/>
            <person name="Abouelleil A."/>
            <person name="Alvarado L."/>
            <person name="Arachchi H.M."/>
            <person name="Berlin A."/>
            <person name="Brown A."/>
            <person name="Chapman S.B."/>
            <person name="Chen Z."/>
            <person name="Dunbar C."/>
            <person name="Freedman E."/>
            <person name="Gearin G."/>
            <person name="Gellesch M."/>
            <person name="Goldberg J."/>
            <person name="Griggs A."/>
            <person name="Gujja S."/>
            <person name="Heilman E.R."/>
            <person name="Heiman D."/>
            <person name="Howarth C."/>
            <person name="Larson L."/>
            <person name="Lui A."/>
            <person name="MacDonald P.J.P."/>
            <person name="Mehta T."/>
            <person name="Montmayeur A."/>
            <person name="Murphy C."/>
            <person name="Neiman D."/>
            <person name="Pearson M."/>
            <person name="Priest M."/>
            <person name="Roberts A."/>
            <person name="Saif S."/>
            <person name="Shea T."/>
            <person name="Shenoy N."/>
            <person name="Sisk P."/>
            <person name="Stolte C."/>
            <person name="Sykes S."/>
            <person name="White J."/>
            <person name="Yandava C."/>
            <person name="Wortman J."/>
            <person name="Nusbaum C."/>
            <person name="Birren B."/>
        </authorList>
    </citation>
    <scope>NUCLEOTIDE SEQUENCE [LARGE SCALE GENOMIC DNA]</scope>
    <source>
        <strain evidence="2 3">M341</strain>
    </source>
</reference>
<evidence type="ECO:0000313" key="3">
    <source>
        <dbReference type="Proteomes" id="UP000004773"/>
    </source>
</evidence>
<gene>
    <name evidence="2" type="ORF">HMPREF0428_01300</name>
</gene>
<dbReference type="Proteomes" id="UP000004773">
    <property type="component" value="Unassembled WGS sequence"/>
</dbReference>
<dbReference type="GO" id="GO:0016747">
    <property type="term" value="F:acyltransferase activity, transferring groups other than amino-acyl groups"/>
    <property type="evidence" value="ECO:0007669"/>
    <property type="project" value="InterPro"/>
</dbReference>
<protein>
    <recommendedName>
        <fullName evidence="1">N-acetyltransferase domain-containing protein</fullName>
    </recommendedName>
</protein>
<accession>A0AA87ANL2</accession>